<reference evidence="8" key="1">
    <citation type="submission" date="2018-05" db="EMBL/GenBank/DDBJ databases">
        <authorList>
            <person name="Li X."/>
        </authorList>
    </citation>
    <scope>NUCLEOTIDE SEQUENCE [LARGE SCALE GENOMIC DNA]</scope>
    <source>
        <strain evidence="8">YIM 73061</strain>
    </source>
</reference>
<evidence type="ECO:0000256" key="4">
    <source>
        <dbReference type="ARBA" id="ARBA00022989"/>
    </source>
</evidence>
<accession>A0A328A9P0</accession>
<evidence type="ECO:0000313" key="8">
    <source>
        <dbReference type="Proteomes" id="UP000249725"/>
    </source>
</evidence>
<dbReference type="RefSeq" id="WP_111515771.1">
    <property type="nucleotide sequence ID" value="NZ_QFYR01000004.1"/>
</dbReference>
<sequence length="135" mass="14455">MSRIDTAAHGGPWSRRNWMTLAALSGFVSVAVGAFAAHGVQDPKAADWLRLGAQYGFMHAAATFACALFMEIGGRRARLAPAFFLSGTVFFSGSLYAMAFGAPRWFGAITPLGGLLFLIGWAVLAWAARDIDRRA</sequence>
<dbReference type="GO" id="GO:0005886">
    <property type="term" value="C:plasma membrane"/>
    <property type="evidence" value="ECO:0007669"/>
    <property type="project" value="TreeGrafter"/>
</dbReference>
<dbReference type="PANTHER" id="PTHR43461:SF1">
    <property type="entry name" value="TRANSMEMBRANE PROTEIN 256"/>
    <property type="match status" value="1"/>
</dbReference>
<comment type="subcellular location">
    <subcellularLocation>
        <location evidence="1">Membrane</location>
        <topology evidence="1">Multi-pass membrane protein</topology>
    </subcellularLocation>
</comment>
<gene>
    <name evidence="7" type="ORF">DJ018_14895</name>
</gene>
<evidence type="ECO:0000256" key="5">
    <source>
        <dbReference type="ARBA" id="ARBA00023136"/>
    </source>
</evidence>
<keyword evidence="5 6" id="KW-0472">Membrane</keyword>
<dbReference type="OrthoDB" id="9802121at2"/>
<organism evidence="7 8">
    <name type="scientific">Phenylobacterium deserti</name>
    <dbReference type="NCBI Taxonomy" id="1914756"/>
    <lineage>
        <taxon>Bacteria</taxon>
        <taxon>Pseudomonadati</taxon>
        <taxon>Pseudomonadota</taxon>
        <taxon>Alphaproteobacteria</taxon>
        <taxon>Caulobacterales</taxon>
        <taxon>Caulobacteraceae</taxon>
        <taxon>Phenylobacterium</taxon>
    </lineage>
</organism>
<evidence type="ECO:0000256" key="2">
    <source>
        <dbReference type="ARBA" id="ARBA00009694"/>
    </source>
</evidence>
<feature type="transmembrane region" description="Helical" evidence="6">
    <location>
        <begin position="82"/>
        <end position="99"/>
    </location>
</feature>
<dbReference type="Pfam" id="PF04241">
    <property type="entry name" value="DUF423"/>
    <property type="match status" value="1"/>
</dbReference>
<dbReference type="AlphaFoldDB" id="A0A328A9P0"/>
<evidence type="ECO:0000256" key="3">
    <source>
        <dbReference type="ARBA" id="ARBA00022692"/>
    </source>
</evidence>
<feature type="transmembrane region" description="Helical" evidence="6">
    <location>
        <begin position="52"/>
        <end position="70"/>
    </location>
</feature>
<proteinExistence type="inferred from homology"/>
<protein>
    <submittedName>
        <fullName evidence="7">DUF423 domain-containing protein</fullName>
    </submittedName>
</protein>
<keyword evidence="8" id="KW-1185">Reference proteome</keyword>
<feature type="transmembrane region" description="Helical" evidence="6">
    <location>
        <begin position="105"/>
        <end position="128"/>
    </location>
</feature>
<dbReference type="EMBL" id="QFYR01000004">
    <property type="protein sequence ID" value="RAK51235.1"/>
    <property type="molecule type" value="Genomic_DNA"/>
</dbReference>
<dbReference type="InterPro" id="IPR006696">
    <property type="entry name" value="DUF423"/>
</dbReference>
<evidence type="ECO:0000256" key="6">
    <source>
        <dbReference type="SAM" id="Phobius"/>
    </source>
</evidence>
<dbReference type="Proteomes" id="UP000249725">
    <property type="component" value="Unassembled WGS sequence"/>
</dbReference>
<keyword evidence="3 6" id="KW-0812">Transmembrane</keyword>
<evidence type="ECO:0000256" key="1">
    <source>
        <dbReference type="ARBA" id="ARBA00004141"/>
    </source>
</evidence>
<name>A0A328A9P0_9CAUL</name>
<comment type="caution">
    <text evidence="7">The sequence shown here is derived from an EMBL/GenBank/DDBJ whole genome shotgun (WGS) entry which is preliminary data.</text>
</comment>
<comment type="similarity">
    <text evidence="2">Belongs to the UPF0382 family.</text>
</comment>
<keyword evidence="4 6" id="KW-1133">Transmembrane helix</keyword>
<evidence type="ECO:0000313" key="7">
    <source>
        <dbReference type="EMBL" id="RAK51235.1"/>
    </source>
</evidence>
<dbReference type="PANTHER" id="PTHR43461">
    <property type="entry name" value="TRANSMEMBRANE PROTEIN 256"/>
    <property type="match status" value="1"/>
</dbReference>